<proteinExistence type="predicted"/>
<evidence type="ECO:0000313" key="2">
    <source>
        <dbReference type="Proteomes" id="UP000712600"/>
    </source>
</evidence>
<gene>
    <name evidence="1" type="ORF">F2Q69_00005852</name>
</gene>
<sequence>MDSWSLEIALVIRRLREDPEIVWGPGGRGGAWRGGVRTQRFFDRSGDLSCNPEVFEIVIGPLSRVRIQGFPIDPEIVSGPWCLHLDPEVAWEPGDPKIFDWNPEVLEVEPGDYSLDPEIFDWNPEAIGEPGGTVLRLPRQDYYRKSLTCFRGCWCGCYDPSARLRCFPRLEKQDFDCSMYFTVVSTAYSGLHIPVPALCLIPILILWSCHCGRATVVVPLLQGFARIGGLWRPDPARMPL</sequence>
<dbReference type="Proteomes" id="UP000712600">
    <property type="component" value="Unassembled WGS sequence"/>
</dbReference>
<name>A0A8S9PKW6_BRACR</name>
<evidence type="ECO:0000313" key="1">
    <source>
        <dbReference type="EMBL" id="KAF3514252.1"/>
    </source>
</evidence>
<protein>
    <submittedName>
        <fullName evidence="1">Uncharacterized protein</fullName>
    </submittedName>
</protein>
<dbReference type="EMBL" id="QGKX02001521">
    <property type="protein sequence ID" value="KAF3514252.1"/>
    <property type="molecule type" value="Genomic_DNA"/>
</dbReference>
<reference evidence="1" key="1">
    <citation type="submission" date="2019-12" db="EMBL/GenBank/DDBJ databases">
        <title>Genome sequencing and annotation of Brassica cretica.</title>
        <authorList>
            <person name="Studholme D.J."/>
            <person name="Sarris P."/>
        </authorList>
    </citation>
    <scope>NUCLEOTIDE SEQUENCE</scope>
    <source>
        <strain evidence="1">PFS-109/04</strain>
        <tissue evidence="1">Leaf</tissue>
    </source>
</reference>
<dbReference type="AlphaFoldDB" id="A0A8S9PKW6"/>
<accession>A0A8S9PKW6</accession>
<organism evidence="1 2">
    <name type="scientific">Brassica cretica</name>
    <name type="common">Mustard</name>
    <dbReference type="NCBI Taxonomy" id="69181"/>
    <lineage>
        <taxon>Eukaryota</taxon>
        <taxon>Viridiplantae</taxon>
        <taxon>Streptophyta</taxon>
        <taxon>Embryophyta</taxon>
        <taxon>Tracheophyta</taxon>
        <taxon>Spermatophyta</taxon>
        <taxon>Magnoliopsida</taxon>
        <taxon>eudicotyledons</taxon>
        <taxon>Gunneridae</taxon>
        <taxon>Pentapetalae</taxon>
        <taxon>rosids</taxon>
        <taxon>malvids</taxon>
        <taxon>Brassicales</taxon>
        <taxon>Brassicaceae</taxon>
        <taxon>Brassiceae</taxon>
        <taxon>Brassica</taxon>
    </lineage>
</organism>
<comment type="caution">
    <text evidence="1">The sequence shown here is derived from an EMBL/GenBank/DDBJ whole genome shotgun (WGS) entry which is preliminary data.</text>
</comment>